<feature type="region of interest" description="Disordered" evidence="5">
    <location>
        <begin position="198"/>
        <end position="223"/>
    </location>
</feature>
<dbReference type="InterPro" id="IPR001647">
    <property type="entry name" value="HTH_TetR"/>
</dbReference>
<dbReference type="PANTHER" id="PTHR30055:SF238">
    <property type="entry name" value="MYCOFACTOCIN BIOSYNTHESIS TRANSCRIPTIONAL REGULATOR MFTR-RELATED"/>
    <property type="match status" value="1"/>
</dbReference>
<feature type="domain" description="HTH tetR-type" evidence="6">
    <location>
        <begin position="9"/>
        <end position="69"/>
    </location>
</feature>
<name>A0A5N6AIJ6_9ACTN</name>
<dbReference type="AlphaFoldDB" id="A0A5N6AIJ6"/>
<dbReference type="InterPro" id="IPR050109">
    <property type="entry name" value="HTH-type_TetR-like_transc_reg"/>
</dbReference>
<dbReference type="PROSITE" id="PS50977">
    <property type="entry name" value="HTH_TETR_2"/>
    <property type="match status" value="1"/>
</dbReference>
<evidence type="ECO:0000259" key="6">
    <source>
        <dbReference type="PROSITE" id="PS50977"/>
    </source>
</evidence>
<sequence length="223" mass="24084">MTVSSPRRSATRQRLYQAAVTLFAEQGVSATSVEQIAERAGVAKGTVYYNFSSKTELFEALLRDGIEPLTAALRRSVGTAPGGALAALEGMTDAGLAFVAEHPDLVRLLVAEQWRSSRPWHPTLVAVRRQVAGVVRGVLEDGVKSGELRADLDVELTSGALVGMVVLGALDWQTFHPERRPAEVRRALSVVLRGQLAAAPGRHEDGRHEDGRNEGGRDEDGRR</sequence>
<comment type="caution">
    <text evidence="7">The sequence shown here is derived from an EMBL/GenBank/DDBJ whole genome shotgun (WGS) entry which is preliminary data.</text>
</comment>
<evidence type="ECO:0000256" key="5">
    <source>
        <dbReference type="SAM" id="MobiDB-lite"/>
    </source>
</evidence>
<evidence type="ECO:0000256" key="4">
    <source>
        <dbReference type="PROSITE-ProRule" id="PRU00335"/>
    </source>
</evidence>
<dbReference type="EMBL" id="VDLY02000003">
    <property type="protein sequence ID" value="KAB8168657.1"/>
    <property type="molecule type" value="Genomic_DNA"/>
</dbReference>
<dbReference type="SUPFAM" id="SSF48498">
    <property type="entry name" value="Tetracyclin repressor-like, C-terminal domain"/>
    <property type="match status" value="1"/>
</dbReference>
<accession>A0A5N6AIJ6</accession>
<dbReference type="OrthoDB" id="3172830at2"/>
<dbReference type="GO" id="GO:0045892">
    <property type="term" value="P:negative regulation of DNA-templated transcription"/>
    <property type="evidence" value="ECO:0007669"/>
    <property type="project" value="UniProtKB-ARBA"/>
</dbReference>
<evidence type="ECO:0000256" key="1">
    <source>
        <dbReference type="ARBA" id="ARBA00023015"/>
    </source>
</evidence>
<dbReference type="PANTHER" id="PTHR30055">
    <property type="entry name" value="HTH-TYPE TRANSCRIPTIONAL REGULATOR RUTR"/>
    <property type="match status" value="1"/>
</dbReference>
<keyword evidence="2 4" id="KW-0238">DNA-binding</keyword>
<evidence type="ECO:0000256" key="3">
    <source>
        <dbReference type="ARBA" id="ARBA00023163"/>
    </source>
</evidence>
<dbReference type="InterPro" id="IPR036271">
    <property type="entry name" value="Tet_transcr_reg_TetR-rel_C_sf"/>
</dbReference>
<dbReference type="SUPFAM" id="SSF46689">
    <property type="entry name" value="Homeodomain-like"/>
    <property type="match status" value="1"/>
</dbReference>
<gene>
    <name evidence="7" type="ORF">FH607_005300</name>
</gene>
<dbReference type="Pfam" id="PF17932">
    <property type="entry name" value="TetR_C_24"/>
    <property type="match status" value="1"/>
</dbReference>
<keyword evidence="1" id="KW-0805">Transcription regulation</keyword>
<evidence type="ECO:0000313" key="8">
    <source>
        <dbReference type="Proteomes" id="UP000314251"/>
    </source>
</evidence>
<feature type="compositionally biased region" description="Basic and acidic residues" evidence="5">
    <location>
        <begin position="201"/>
        <end position="223"/>
    </location>
</feature>
<dbReference type="Pfam" id="PF00440">
    <property type="entry name" value="TetR_N"/>
    <property type="match status" value="1"/>
</dbReference>
<dbReference type="GO" id="GO:0000976">
    <property type="term" value="F:transcription cis-regulatory region binding"/>
    <property type="evidence" value="ECO:0007669"/>
    <property type="project" value="TreeGrafter"/>
</dbReference>
<dbReference type="Gene3D" id="1.10.10.60">
    <property type="entry name" value="Homeodomain-like"/>
    <property type="match status" value="1"/>
</dbReference>
<dbReference type="InterPro" id="IPR009057">
    <property type="entry name" value="Homeodomain-like_sf"/>
</dbReference>
<dbReference type="GO" id="GO:0003700">
    <property type="term" value="F:DNA-binding transcription factor activity"/>
    <property type="evidence" value="ECO:0007669"/>
    <property type="project" value="TreeGrafter"/>
</dbReference>
<feature type="DNA-binding region" description="H-T-H motif" evidence="4">
    <location>
        <begin position="32"/>
        <end position="51"/>
    </location>
</feature>
<keyword evidence="3" id="KW-0804">Transcription</keyword>
<evidence type="ECO:0000256" key="2">
    <source>
        <dbReference type="ARBA" id="ARBA00023125"/>
    </source>
</evidence>
<dbReference type="Proteomes" id="UP000314251">
    <property type="component" value="Unassembled WGS sequence"/>
</dbReference>
<dbReference type="Gene3D" id="1.10.357.10">
    <property type="entry name" value="Tetracycline Repressor, domain 2"/>
    <property type="match status" value="1"/>
</dbReference>
<keyword evidence="8" id="KW-1185">Reference proteome</keyword>
<dbReference type="PRINTS" id="PR00455">
    <property type="entry name" value="HTHTETR"/>
</dbReference>
<evidence type="ECO:0000313" key="7">
    <source>
        <dbReference type="EMBL" id="KAB8168657.1"/>
    </source>
</evidence>
<dbReference type="RefSeq" id="WP_139666437.1">
    <property type="nucleotide sequence ID" value="NZ_VDLY02000003.1"/>
</dbReference>
<dbReference type="FunFam" id="1.10.10.60:FF:000141">
    <property type="entry name" value="TetR family transcriptional regulator"/>
    <property type="match status" value="1"/>
</dbReference>
<dbReference type="InterPro" id="IPR041490">
    <property type="entry name" value="KstR2_TetR_C"/>
</dbReference>
<organism evidence="7 8">
    <name type="scientific">Streptomyces mimosae</name>
    <dbReference type="NCBI Taxonomy" id="2586635"/>
    <lineage>
        <taxon>Bacteria</taxon>
        <taxon>Bacillati</taxon>
        <taxon>Actinomycetota</taxon>
        <taxon>Actinomycetes</taxon>
        <taxon>Kitasatosporales</taxon>
        <taxon>Streptomycetaceae</taxon>
        <taxon>Streptomyces</taxon>
    </lineage>
</organism>
<proteinExistence type="predicted"/>
<reference evidence="7" key="1">
    <citation type="submission" date="2019-10" db="EMBL/GenBank/DDBJ databases">
        <title>Nonomuraea sp. nov., isolated from Phyllanthus amarus.</title>
        <authorList>
            <person name="Klykleung N."/>
            <person name="Tanasupawat S."/>
        </authorList>
    </citation>
    <scope>NUCLEOTIDE SEQUENCE [LARGE SCALE GENOMIC DNA]</scope>
    <source>
        <strain evidence="7">3MP-10</strain>
    </source>
</reference>
<protein>
    <submittedName>
        <fullName evidence="7">TetR family transcriptional regulator</fullName>
    </submittedName>
</protein>